<accession>A8PP14</accession>
<dbReference type="AlphaFoldDB" id="A8PP14"/>
<keyword evidence="8" id="KW-1185">Reference proteome</keyword>
<protein>
    <recommendedName>
        <fullName evidence="4 5">Large ribosomal subunit protein bL19</fullName>
    </recommendedName>
</protein>
<comment type="similarity">
    <text evidence="1 5 6">Belongs to the bacterial ribosomal protein bL19 family.</text>
</comment>
<dbReference type="PIRSF" id="PIRSF002191">
    <property type="entry name" value="Ribosomal_L19"/>
    <property type="match status" value="1"/>
</dbReference>
<reference evidence="7" key="1">
    <citation type="submission" date="2006-04" db="EMBL/GenBank/DDBJ databases">
        <authorList>
            <person name="Seshadri R."/>
            <person name="Federici B.A."/>
        </authorList>
    </citation>
    <scope>NUCLEOTIDE SEQUENCE [LARGE SCALE GENOMIC DNA]</scope>
</reference>
<keyword evidence="3 5" id="KW-0687">Ribonucleoprotein</keyword>
<dbReference type="OrthoDB" id="9803541at2"/>
<organism evidence="7 8">
    <name type="scientific">Rickettsiella grylli</name>
    <dbReference type="NCBI Taxonomy" id="59196"/>
    <lineage>
        <taxon>Bacteria</taxon>
        <taxon>Pseudomonadati</taxon>
        <taxon>Pseudomonadota</taxon>
        <taxon>Gammaproteobacteria</taxon>
        <taxon>Legionellales</taxon>
        <taxon>Coxiellaceae</taxon>
        <taxon>Rickettsiella</taxon>
    </lineage>
</organism>
<dbReference type="InterPro" id="IPR038657">
    <property type="entry name" value="Ribosomal_bL19_sf"/>
</dbReference>
<dbReference type="InterPro" id="IPR001857">
    <property type="entry name" value="Ribosomal_bL19"/>
</dbReference>
<name>A8PP14_9COXI</name>
<reference evidence="7" key="2">
    <citation type="submission" date="2007-10" db="EMBL/GenBank/DDBJ databases">
        <authorList>
            <person name="Myers G.S."/>
        </authorList>
    </citation>
    <scope>NUCLEOTIDE SEQUENCE [LARGE SCALE GENOMIC DNA]</scope>
</reference>
<dbReference type="GO" id="GO:0022625">
    <property type="term" value="C:cytosolic large ribosomal subunit"/>
    <property type="evidence" value="ECO:0007669"/>
    <property type="project" value="TreeGrafter"/>
</dbReference>
<evidence type="ECO:0000256" key="5">
    <source>
        <dbReference type="HAMAP-Rule" id="MF_00402"/>
    </source>
</evidence>
<gene>
    <name evidence="5 7" type="primary">rplS</name>
    <name evidence="7" type="ORF">RICGR_1175</name>
</gene>
<dbReference type="Gene3D" id="2.30.30.790">
    <property type="match status" value="1"/>
</dbReference>
<dbReference type="PRINTS" id="PR00061">
    <property type="entry name" value="RIBOSOMALL19"/>
</dbReference>
<dbReference type="Proteomes" id="UP000054075">
    <property type="component" value="Unassembled WGS sequence"/>
</dbReference>
<dbReference type="RefSeq" id="WP_006035592.1">
    <property type="nucleotide sequence ID" value="NZ_AAQJ02000001.1"/>
</dbReference>
<dbReference type="HAMAP" id="MF_00402">
    <property type="entry name" value="Ribosomal_bL19"/>
    <property type="match status" value="1"/>
</dbReference>
<dbReference type="GO" id="GO:0006412">
    <property type="term" value="P:translation"/>
    <property type="evidence" value="ECO:0007669"/>
    <property type="project" value="UniProtKB-UniRule"/>
</dbReference>
<comment type="caution">
    <text evidence="7">The sequence shown here is derived from an EMBL/GenBank/DDBJ whole genome shotgun (WGS) entry which is preliminary data.</text>
</comment>
<dbReference type="Pfam" id="PF01245">
    <property type="entry name" value="Ribosomal_L19"/>
    <property type="match status" value="1"/>
</dbReference>
<dbReference type="EMBL" id="AAQJ02000001">
    <property type="protein sequence ID" value="EDP46618.1"/>
    <property type="molecule type" value="Genomic_DNA"/>
</dbReference>
<evidence type="ECO:0000256" key="6">
    <source>
        <dbReference type="RuleBase" id="RU000559"/>
    </source>
</evidence>
<dbReference type="PANTHER" id="PTHR15680">
    <property type="entry name" value="RIBOSOMAL PROTEIN L19"/>
    <property type="match status" value="1"/>
</dbReference>
<comment type="function">
    <text evidence="5 6">This protein is located at the 30S-50S ribosomal subunit interface and may play a role in the structure and function of the aminoacyl-tRNA binding site.</text>
</comment>
<dbReference type="NCBIfam" id="TIGR01024">
    <property type="entry name" value="rplS_bact"/>
    <property type="match status" value="1"/>
</dbReference>
<evidence type="ECO:0000256" key="4">
    <source>
        <dbReference type="ARBA" id="ARBA00035171"/>
    </source>
</evidence>
<dbReference type="eggNOG" id="COG0335">
    <property type="taxonomic scope" value="Bacteria"/>
</dbReference>
<dbReference type="STRING" id="59196.RICGR_1175"/>
<evidence type="ECO:0000313" key="7">
    <source>
        <dbReference type="EMBL" id="EDP46618.1"/>
    </source>
</evidence>
<sequence length="129" mass="14814">MSNLIQIIETEQMQSKQDIPDFRAGDTIAVKIKVKEGTRERLQSFEGVVIARRSRGFNSTFTVRKISHGEGVERVFPLYSPLTVSIEIKRRGDVRKAKLYHLRHLRGKAARIKEKLITAINSKEEKKIP</sequence>
<evidence type="ECO:0000256" key="2">
    <source>
        <dbReference type="ARBA" id="ARBA00022980"/>
    </source>
</evidence>
<dbReference type="FunFam" id="2.30.30.790:FF:000001">
    <property type="entry name" value="50S ribosomal protein L19"/>
    <property type="match status" value="1"/>
</dbReference>
<evidence type="ECO:0000256" key="1">
    <source>
        <dbReference type="ARBA" id="ARBA00005781"/>
    </source>
</evidence>
<dbReference type="InterPro" id="IPR008991">
    <property type="entry name" value="Translation_prot_SH3-like_sf"/>
</dbReference>
<evidence type="ECO:0000313" key="8">
    <source>
        <dbReference type="Proteomes" id="UP000054075"/>
    </source>
</evidence>
<evidence type="ECO:0000256" key="3">
    <source>
        <dbReference type="ARBA" id="ARBA00023274"/>
    </source>
</evidence>
<dbReference type="SUPFAM" id="SSF50104">
    <property type="entry name" value="Translation proteins SH3-like domain"/>
    <property type="match status" value="1"/>
</dbReference>
<proteinExistence type="inferred from homology"/>
<dbReference type="GO" id="GO:0003735">
    <property type="term" value="F:structural constituent of ribosome"/>
    <property type="evidence" value="ECO:0007669"/>
    <property type="project" value="InterPro"/>
</dbReference>
<keyword evidence="2 5" id="KW-0689">Ribosomal protein</keyword>
<dbReference type="PANTHER" id="PTHR15680:SF9">
    <property type="entry name" value="LARGE RIBOSOMAL SUBUNIT PROTEIN BL19M"/>
    <property type="match status" value="1"/>
</dbReference>